<organism evidence="1 2">
    <name type="scientific">Novosphingobium mangrovi</name>
    <name type="common">ex Hu et al. 2023</name>
    <dbReference type="NCBI Taxonomy" id="2930094"/>
    <lineage>
        <taxon>Bacteria</taxon>
        <taxon>Pseudomonadati</taxon>
        <taxon>Pseudomonadota</taxon>
        <taxon>Alphaproteobacteria</taxon>
        <taxon>Sphingomonadales</taxon>
        <taxon>Sphingomonadaceae</taxon>
        <taxon>Novosphingobium</taxon>
    </lineage>
</organism>
<keyword evidence="1" id="KW-0560">Oxidoreductase</keyword>
<comment type="caution">
    <text evidence="1">The sequence shown here is derived from an EMBL/GenBank/DDBJ whole genome shotgun (WGS) entry which is preliminary data.</text>
</comment>
<evidence type="ECO:0000313" key="1">
    <source>
        <dbReference type="EMBL" id="MCJ1962827.1"/>
    </source>
</evidence>
<dbReference type="GO" id="GO:0051213">
    <property type="term" value="F:dioxygenase activity"/>
    <property type="evidence" value="ECO:0007669"/>
    <property type="project" value="UniProtKB-KW"/>
</dbReference>
<dbReference type="InterPro" id="IPR008775">
    <property type="entry name" value="Phytyl_CoA_dOase-like"/>
</dbReference>
<dbReference type="Pfam" id="PF05721">
    <property type="entry name" value="PhyH"/>
    <property type="match status" value="1"/>
</dbReference>
<evidence type="ECO:0000313" key="2">
    <source>
        <dbReference type="Proteomes" id="UP001162802"/>
    </source>
</evidence>
<keyword evidence="2" id="KW-1185">Reference proteome</keyword>
<dbReference type="SUPFAM" id="SSF51197">
    <property type="entry name" value="Clavaminate synthase-like"/>
    <property type="match status" value="1"/>
</dbReference>
<dbReference type="EMBL" id="JALHAT010000065">
    <property type="protein sequence ID" value="MCJ1962827.1"/>
    <property type="molecule type" value="Genomic_DNA"/>
</dbReference>
<dbReference type="RefSeq" id="WP_243803039.1">
    <property type="nucleotide sequence ID" value="NZ_JALHAT010000065.1"/>
</dbReference>
<dbReference type="Proteomes" id="UP001162802">
    <property type="component" value="Unassembled WGS sequence"/>
</dbReference>
<gene>
    <name evidence="1" type="ORF">MTR65_19255</name>
</gene>
<proteinExistence type="predicted"/>
<reference evidence="1" key="1">
    <citation type="submission" date="2022-03" db="EMBL/GenBank/DDBJ databases">
        <title>Identification of a novel bacterium isolated from mangrove sediments.</title>
        <authorList>
            <person name="Pan X."/>
        </authorList>
    </citation>
    <scope>NUCLEOTIDE SEQUENCE</scope>
    <source>
        <strain evidence="1">B2637</strain>
    </source>
</reference>
<keyword evidence="1" id="KW-0223">Dioxygenase</keyword>
<dbReference type="Gene3D" id="2.60.120.620">
    <property type="entry name" value="q2cbj1_9rhob like domain"/>
    <property type="match status" value="1"/>
</dbReference>
<protein>
    <submittedName>
        <fullName evidence="1">Phytanoyl-CoA dioxygenase family protein</fullName>
    </submittedName>
</protein>
<accession>A0ABT0AI15</accession>
<name>A0ABT0AI15_9SPHN</name>
<sequence>MNTTHPCPSSLDLDRDGACRVAGLATAILPALLAEFADYPVGQAGVRLSGAPGLETLLGARSLVGGEVEARSGRPMQPVRAVLFDKRADRNWALGWHQDRTIAVRARYDVPGYGPWSIKQGICHVEPPFAVIEAMMTVRIHLDPVNGGNAPLRIARGSHTWGRVPVADVEAQVAQSQQAICLAEAGDVWLYRTPILHASDPADGRATGRRVLQVDYCGQGLPAPLEWLGIG</sequence>